<reference evidence="3 4" key="1">
    <citation type="submission" date="2022-12" db="EMBL/GenBank/DDBJ databases">
        <title>Chromosome-level genome assembly of true bugs.</title>
        <authorList>
            <person name="Ma L."/>
            <person name="Li H."/>
        </authorList>
    </citation>
    <scope>NUCLEOTIDE SEQUENCE [LARGE SCALE GENOMIC DNA]</scope>
    <source>
        <strain evidence="3">Lab_2022b</strain>
    </source>
</reference>
<dbReference type="InterPro" id="IPR033331">
    <property type="entry name" value="TMEM127"/>
</dbReference>
<organism evidence="3 4">
    <name type="scientific">Rhynocoris fuscipes</name>
    <dbReference type="NCBI Taxonomy" id="488301"/>
    <lineage>
        <taxon>Eukaryota</taxon>
        <taxon>Metazoa</taxon>
        <taxon>Ecdysozoa</taxon>
        <taxon>Arthropoda</taxon>
        <taxon>Hexapoda</taxon>
        <taxon>Insecta</taxon>
        <taxon>Pterygota</taxon>
        <taxon>Neoptera</taxon>
        <taxon>Paraneoptera</taxon>
        <taxon>Hemiptera</taxon>
        <taxon>Heteroptera</taxon>
        <taxon>Panheteroptera</taxon>
        <taxon>Cimicomorpha</taxon>
        <taxon>Reduviidae</taxon>
        <taxon>Harpactorinae</taxon>
        <taxon>Harpactorini</taxon>
        <taxon>Rhynocoris</taxon>
    </lineage>
</organism>
<feature type="transmembrane region" description="Helical" evidence="1">
    <location>
        <begin position="109"/>
        <end position="130"/>
    </location>
</feature>
<sequence>MYSLDEPPPRYPFGQLPNQERNNVAALFHLLSIVCTSSALFKMTWFRIWGNQCTSQLALYQFMKLGYFENSGQPNALKLPGGEVITASIIEYHTDNEVMVCITPDVLNLMRVLILLCVLSIFYSMIGFCLDIIGPTKKSLRFMRRNSLPSIWAVLTVVTIVGVCYLVSRSLEYEVRNMFPANPIHITYEYGCYAITASGALSLLATACNLLQDRSPPPVQDGVARQRLFGDIEDFEPMSVNMRFMPPPPPYVP</sequence>
<gene>
    <name evidence="3" type="ORF">O3M35_006318</name>
</gene>
<dbReference type="GO" id="GO:0016020">
    <property type="term" value="C:membrane"/>
    <property type="evidence" value="ECO:0007669"/>
    <property type="project" value="TreeGrafter"/>
</dbReference>
<keyword evidence="1" id="KW-0812">Transmembrane</keyword>
<name>A0AAW1DFK4_9HEMI</name>
<keyword evidence="1" id="KW-1133">Transmembrane helix</keyword>
<comment type="caution">
    <text evidence="3">The sequence shown here is derived from an EMBL/GenBank/DDBJ whole genome shotgun (WGS) entry which is preliminary data.</text>
</comment>
<evidence type="ECO:0000313" key="3">
    <source>
        <dbReference type="EMBL" id="KAK9508859.1"/>
    </source>
</evidence>
<dbReference type="Gene3D" id="1.20.140.150">
    <property type="match status" value="1"/>
</dbReference>
<dbReference type="AlphaFoldDB" id="A0AAW1DFK4"/>
<feature type="domain" description="Transmembrane protein 127 transmembrane region" evidence="2">
    <location>
        <begin position="101"/>
        <end position="211"/>
    </location>
</feature>
<dbReference type="PANTHER" id="PTHR28358:SF1">
    <property type="entry name" value="TRANSMEMBRANE PROTEIN 127"/>
    <property type="match status" value="1"/>
</dbReference>
<feature type="transmembrane region" description="Helical" evidence="1">
    <location>
        <begin position="24"/>
        <end position="41"/>
    </location>
</feature>
<dbReference type="Proteomes" id="UP001461498">
    <property type="component" value="Unassembled WGS sequence"/>
</dbReference>
<dbReference type="GO" id="GO:0032007">
    <property type="term" value="P:negative regulation of TOR signaling"/>
    <property type="evidence" value="ECO:0007669"/>
    <property type="project" value="InterPro"/>
</dbReference>
<evidence type="ECO:0000313" key="4">
    <source>
        <dbReference type="Proteomes" id="UP001461498"/>
    </source>
</evidence>
<evidence type="ECO:0000256" key="1">
    <source>
        <dbReference type="SAM" id="Phobius"/>
    </source>
</evidence>
<keyword evidence="1" id="KW-0472">Membrane</keyword>
<dbReference type="EMBL" id="JAPXFL010000003">
    <property type="protein sequence ID" value="KAK9508859.1"/>
    <property type="molecule type" value="Genomic_DNA"/>
</dbReference>
<dbReference type="Pfam" id="PF20517">
    <property type="entry name" value="TMEM127"/>
    <property type="match status" value="1"/>
</dbReference>
<proteinExistence type="predicted"/>
<feature type="transmembrane region" description="Helical" evidence="1">
    <location>
        <begin position="151"/>
        <end position="168"/>
    </location>
</feature>
<dbReference type="GO" id="GO:0008285">
    <property type="term" value="P:negative regulation of cell population proliferation"/>
    <property type="evidence" value="ECO:0007669"/>
    <property type="project" value="InterPro"/>
</dbReference>
<dbReference type="PANTHER" id="PTHR28358">
    <property type="entry name" value="TRANSMEMBRANE PROTEIN 127"/>
    <property type="match status" value="1"/>
</dbReference>
<protein>
    <recommendedName>
        <fullName evidence="2">Transmembrane protein 127 transmembrane region domain-containing protein</fullName>
    </recommendedName>
</protein>
<keyword evidence="4" id="KW-1185">Reference proteome</keyword>
<accession>A0AAW1DFK4</accession>
<evidence type="ECO:0000259" key="2">
    <source>
        <dbReference type="Pfam" id="PF20517"/>
    </source>
</evidence>
<dbReference type="InterPro" id="IPR046795">
    <property type="entry name" value="TMEM127_TM"/>
</dbReference>